<keyword evidence="8" id="KW-0732">Signal</keyword>
<evidence type="ECO:0000256" key="1">
    <source>
        <dbReference type="ARBA" id="ARBA00004571"/>
    </source>
</evidence>
<dbReference type="InterPro" id="IPR037066">
    <property type="entry name" value="Plug_dom_sf"/>
</dbReference>
<dbReference type="Gene3D" id="2.40.170.20">
    <property type="entry name" value="TonB-dependent receptor, beta-barrel domain"/>
    <property type="match status" value="1"/>
</dbReference>
<evidence type="ECO:0000256" key="6">
    <source>
        <dbReference type="ARBA" id="ARBA00023237"/>
    </source>
</evidence>
<dbReference type="NCBIfam" id="TIGR04056">
    <property type="entry name" value="OMP_RagA_SusC"/>
    <property type="match status" value="1"/>
</dbReference>
<dbReference type="InterPro" id="IPR023997">
    <property type="entry name" value="TonB-dep_OMP_SusC/RagA_CS"/>
</dbReference>
<dbReference type="InterPro" id="IPR039426">
    <property type="entry name" value="TonB-dep_rcpt-like"/>
</dbReference>
<protein>
    <submittedName>
        <fullName evidence="10">TonB-dependent receptor P3</fullName>
    </submittedName>
</protein>
<dbReference type="Pfam" id="PF13715">
    <property type="entry name" value="CarbopepD_reg_2"/>
    <property type="match status" value="1"/>
</dbReference>
<evidence type="ECO:0000259" key="9">
    <source>
        <dbReference type="Pfam" id="PF07715"/>
    </source>
</evidence>
<feature type="chain" id="PRO_5037541583" evidence="8">
    <location>
        <begin position="22"/>
        <end position="1015"/>
    </location>
</feature>
<dbReference type="Gene3D" id="2.170.130.10">
    <property type="entry name" value="TonB-dependent receptor, plug domain"/>
    <property type="match status" value="1"/>
</dbReference>
<evidence type="ECO:0000256" key="8">
    <source>
        <dbReference type="SAM" id="SignalP"/>
    </source>
</evidence>
<evidence type="ECO:0000256" key="3">
    <source>
        <dbReference type="ARBA" id="ARBA00022452"/>
    </source>
</evidence>
<dbReference type="Pfam" id="PF07715">
    <property type="entry name" value="Plug"/>
    <property type="match status" value="1"/>
</dbReference>
<comment type="subcellular location">
    <subcellularLocation>
        <location evidence="1 7">Cell outer membrane</location>
        <topology evidence="1 7">Multi-pass membrane protein</topology>
    </subcellularLocation>
</comment>
<dbReference type="Proteomes" id="UP000680038">
    <property type="component" value="Unassembled WGS sequence"/>
</dbReference>
<sequence length="1015" mass="110816">MMKKYVYLSFLLALLINNAYAQHNAAPPFITGVVKDESGQTIPGATVSIKGTSVYTSTDLDGRFSIPAGKDLPFTIQVGITGFQQQEIDIYELTEEPAEVALKTANVLDEVVVIGYGTQKKGDLTGSVSSVPQLVLKQPISSFDRALQGAAAGVQVTQSSGQPGSAVSIRIRGGNSITGGNEPLYVIDGFPVYNNNADASAGVTNGPSINALASLNPSDIESIDVLKDASATAIYGSRGANGVVIITTKKGKAGQNSFTYDAYYGTQKVLKKVDVMTNARDWALLKNDARANSGKAPYYTQDQLDKLTGGTDWQDEAFQSAPIQNHQLSFTGGDDRTRYSVSGNYFRQDGVLKHTDFERYSGRINLDRDFSAKFKVGVNLTASKIESSVANAGIVNALLSMPPTVNVRDANGKYTYQSEFETPLGNPIATLEKEINRTKTYRFLGNVYGEYTFIEGLVGKISFGADVINNKQNRYIPSDIYQGANSNPTGKAYVGTRFSSTWLNENTLSYSKTLNDRHAFNIVVGYTQQAFETESATAGSQSFITDQLTYNDLGSGSVYTQPESGSSAWALNSFLGRINYTLAQKYIFTVRGRADGSSRFGKDKKWGYFPSAAFAWNIYKEEFLSGARTISNLKFRLSAGVTGNQEIGQYLSLATLNSNTYFFGGQTYIGFSPNRIANPDLGWETTAQYDAGIDLSLFKNKVNFVFDAYYKKTTNLLLNVPVPYTTGQTTALQNYGSVENKGIELGINTENFTGVFSWNTNFVFSLNRNKVLTLGDGADYIISGANIAKVGQPLGTFYGYKTNGLFQTGDDIANLPTINPATTKPGDRRYVDINGDGKITQADDRTLIGNAQPKFQGGITNTFSFLNFDLSLFFQGTYGNKLFNQNKQQLELLTGQQNASTAAYDRWTPANPGNVVQRAFEDPAPVNTSRYVEDASFLRFKNLTIGYNLPKSIASKIHANHIKIYVSAQNLFTITRYTGYDPEVSRNEQSTLNQGIDYSVYPGSKSFLGGLNITF</sequence>
<keyword evidence="11" id="KW-1185">Reference proteome</keyword>
<comment type="caution">
    <text evidence="10">The sequence shown here is derived from an EMBL/GenBank/DDBJ whole genome shotgun (WGS) entry which is preliminary data.</text>
</comment>
<dbReference type="InterPro" id="IPR036942">
    <property type="entry name" value="Beta-barrel_TonB_sf"/>
</dbReference>
<organism evidence="10 11">
    <name type="scientific">Dyadobacter helix</name>
    <dbReference type="NCBI Taxonomy" id="2822344"/>
    <lineage>
        <taxon>Bacteria</taxon>
        <taxon>Pseudomonadati</taxon>
        <taxon>Bacteroidota</taxon>
        <taxon>Cytophagia</taxon>
        <taxon>Cytophagales</taxon>
        <taxon>Spirosomataceae</taxon>
        <taxon>Dyadobacter</taxon>
    </lineage>
</organism>
<dbReference type="SUPFAM" id="SSF56935">
    <property type="entry name" value="Porins"/>
    <property type="match status" value="1"/>
</dbReference>
<dbReference type="FunFam" id="2.170.130.10:FF:000008">
    <property type="entry name" value="SusC/RagA family TonB-linked outer membrane protein"/>
    <property type="match status" value="1"/>
</dbReference>
<proteinExistence type="inferred from homology"/>
<keyword evidence="10" id="KW-0675">Receptor</keyword>
<dbReference type="InterPro" id="IPR008969">
    <property type="entry name" value="CarboxyPept-like_regulatory"/>
</dbReference>
<dbReference type="PROSITE" id="PS52016">
    <property type="entry name" value="TONB_DEPENDENT_REC_3"/>
    <property type="match status" value="1"/>
</dbReference>
<reference evidence="10" key="1">
    <citation type="submission" date="2021-04" db="EMBL/GenBank/DDBJ databases">
        <authorList>
            <person name="Rodrigo-Torres L."/>
            <person name="Arahal R. D."/>
            <person name="Lucena T."/>
        </authorList>
    </citation>
    <scope>NUCLEOTIDE SEQUENCE</scope>
    <source>
        <strain evidence="10">CECT 9275</strain>
    </source>
</reference>
<evidence type="ECO:0000313" key="10">
    <source>
        <dbReference type="EMBL" id="CAG4994099.1"/>
    </source>
</evidence>
<accession>A0A916N4Y0</accession>
<keyword evidence="2 7" id="KW-0813">Transport</keyword>
<dbReference type="NCBIfam" id="TIGR04057">
    <property type="entry name" value="SusC_RagA_signa"/>
    <property type="match status" value="1"/>
</dbReference>
<name>A0A916N4Y0_9BACT</name>
<dbReference type="InterPro" id="IPR023996">
    <property type="entry name" value="TonB-dep_OMP_SusC/RagA"/>
</dbReference>
<keyword evidence="5 7" id="KW-0472">Membrane</keyword>
<dbReference type="AlphaFoldDB" id="A0A916N4Y0"/>
<evidence type="ECO:0000256" key="4">
    <source>
        <dbReference type="ARBA" id="ARBA00022692"/>
    </source>
</evidence>
<gene>
    <name evidence="10" type="ORF">DYBT9275_01316</name>
</gene>
<evidence type="ECO:0000256" key="5">
    <source>
        <dbReference type="ARBA" id="ARBA00023136"/>
    </source>
</evidence>
<feature type="domain" description="TonB-dependent receptor plug" evidence="9">
    <location>
        <begin position="121"/>
        <end position="243"/>
    </location>
</feature>
<dbReference type="Gene3D" id="2.60.40.1120">
    <property type="entry name" value="Carboxypeptidase-like, regulatory domain"/>
    <property type="match status" value="1"/>
</dbReference>
<dbReference type="InterPro" id="IPR012910">
    <property type="entry name" value="Plug_dom"/>
</dbReference>
<keyword evidence="3 7" id="KW-1134">Transmembrane beta strand</keyword>
<feature type="signal peptide" evidence="8">
    <location>
        <begin position="1"/>
        <end position="21"/>
    </location>
</feature>
<evidence type="ECO:0000256" key="7">
    <source>
        <dbReference type="PROSITE-ProRule" id="PRU01360"/>
    </source>
</evidence>
<dbReference type="SUPFAM" id="SSF49464">
    <property type="entry name" value="Carboxypeptidase regulatory domain-like"/>
    <property type="match status" value="1"/>
</dbReference>
<keyword evidence="4 7" id="KW-0812">Transmembrane</keyword>
<keyword evidence="6 7" id="KW-0998">Cell outer membrane</keyword>
<evidence type="ECO:0000313" key="11">
    <source>
        <dbReference type="Proteomes" id="UP000680038"/>
    </source>
</evidence>
<evidence type="ECO:0000256" key="2">
    <source>
        <dbReference type="ARBA" id="ARBA00022448"/>
    </source>
</evidence>
<comment type="similarity">
    <text evidence="7">Belongs to the TonB-dependent receptor family.</text>
</comment>
<dbReference type="EMBL" id="CAJRAF010000001">
    <property type="protein sequence ID" value="CAG4994099.1"/>
    <property type="molecule type" value="Genomic_DNA"/>
</dbReference>
<dbReference type="GO" id="GO:0009279">
    <property type="term" value="C:cell outer membrane"/>
    <property type="evidence" value="ECO:0007669"/>
    <property type="project" value="UniProtKB-SubCell"/>
</dbReference>